<evidence type="ECO:0000313" key="4">
    <source>
        <dbReference type="EMBL" id="UPT23114.1"/>
    </source>
</evidence>
<dbReference type="Pfam" id="PF04235">
    <property type="entry name" value="DUF418"/>
    <property type="match status" value="1"/>
</dbReference>
<name>A0ABY4L6L5_THEAE</name>
<evidence type="ECO:0000256" key="2">
    <source>
        <dbReference type="SAM" id="Phobius"/>
    </source>
</evidence>
<evidence type="ECO:0000259" key="3">
    <source>
        <dbReference type="Pfam" id="PF04235"/>
    </source>
</evidence>
<dbReference type="PANTHER" id="PTHR30590:SF2">
    <property type="entry name" value="INNER MEMBRANE PROTEIN"/>
    <property type="match status" value="1"/>
</dbReference>
<keyword evidence="2" id="KW-0812">Transmembrane</keyword>
<dbReference type="InterPro" id="IPR007349">
    <property type="entry name" value="DUF418"/>
</dbReference>
<feature type="transmembrane region" description="Helical" evidence="2">
    <location>
        <begin position="391"/>
        <end position="413"/>
    </location>
</feature>
<feature type="transmembrane region" description="Helical" evidence="2">
    <location>
        <begin position="49"/>
        <end position="68"/>
    </location>
</feature>
<accession>A0ABY4L6L5</accession>
<feature type="transmembrane region" description="Helical" evidence="2">
    <location>
        <begin position="160"/>
        <end position="176"/>
    </location>
</feature>
<feature type="transmembrane region" description="Helical" evidence="2">
    <location>
        <begin position="280"/>
        <end position="298"/>
    </location>
</feature>
<organism evidence="4 5">
    <name type="scientific">Thermobifida alba</name>
    <name type="common">Thermomonospora alba</name>
    <dbReference type="NCBI Taxonomy" id="53522"/>
    <lineage>
        <taxon>Bacteria</taxon>
        <taxon>Bacillati</taxon>
        <taxon>Actinomycetota</taxon>
        <taxon>Actinomycetes</taxon>
        <taxon>Streptosporangiales</taxon>
        <taxon>Nocardiopsidaceae</taxon>
        <taxon>Thermobifida</taxon>
    </lineage>
</organism>
<evidence type="ECO:0000256" key="1">
    <source>
        <dbReference type="SAM" id="MobiDB-lite"/>
    </source>
</evidence>
<feature type="transmembrane region" description="Helical" evidence="2">
    <location>
        <begin position="366"/>
        <end position="385"/>
    </location>
</feature>
<feature type="domain" description="DUF418" evidence="3">
    <location>
        <begin position="267"/>
        <end position="433"/>
    </location>
</feature>
<feature type="transmembrane region" description="Helical" evidence="2">
    <location>
        <begin position="243"/>
        <end position="268"/>
    </location>
</feature>
<sequence length="438" mass="46503">MASRDPSGGPASSGPVSGAHQPVPPGPSPASAPLRSPVRSGERALAPDLARGLMLLLIVLANSVWYLWAADSSELVAHPVDGSPADRIVQGVLITVVDGRTYPMFAFLFGYGMVQLWLRQRAAGVAEKDVRALLRRRNLWLMAFGLVHAALLWFGDVLGAYGFVGLLFGWLFLRRADRTLLVWAAALTGLLAAVTALALLGGFVAPQTPPSSGDDPVELLVPSSALNGVEDYPTSVLLRIAPWFFLVVGQGLLTLTIPIAVLLAFWAARRRVLEEPGEHLRLLRATALVGIPLGWLGGLPHALYHLGFLDLPPLMGDALVSVASATGLATGLGYVALFGLLAHRLSRRSTAGPVVTALAATGRRSLSCYLAQSLLCAPVLAAWGLGLGAHLHSATMALYATGVWLVTVLLAFLQERAGRRGPAEVLLRRLAYRRPLHS</sequence>
<protein>
    <submittedName>
        <fullName evidence="4">DUF418 domain-containing protein</fullName>
    </submittedName>
</protein>
<keyword evidence="5" id="KW-1185">Reference proteome</keyword>
<feature type="transmembrane region" description="Helical" evidence="2">
    <location>
        <begin position="183"/>
        <end position="205"/>
    </location>
</feature>
<keyword evidence="2" id="KW-1133">Transmembrane helix</keyword>
<feature type="transmembrane region" description="Helical" evidence="2">
    <location>
        <begin position="318"/>
        <end position="341"/>
    </location>
</feature>
<dbReference type="Proteomes" id="UP000832041">
    <property type="component" value="Chromosome"/>
</dbReference>
<keyword evidence="2" id="KW-0472">Membrane</keyword>
<dbReference type="RefSeq" id="WP_248591639.1">
    <property type="nucleotide sequence ID" value="NZ_BAABEB010000018.1"/>
</dbReference>
<dbReference type="InterPro" id="IPR052529">
    <property type="entry name" value="Bact_Transport_Assoc"/>
</dbReference>
<gene>
    <name evidence="4" type="ORF">FOF52_21030</name>
</gene>
<evidence type="ECO:0000313" key="5">
    <source>
        <dbReference type="Proteomes" id="UP000832041"/>
    </source>
</evidence>
<dbReference type="PANTHER" id="PTHR30590">
    <property type="entry name" value="INNER MEMBRANE PROTEIN"/>
    <property type="match status" value="1"/>
</dbReference>
<feature type="compositionally biased region" description="Low complexity" evidence="1">
    <location>
        <begin position="1"/>
        <end position="19"/>
    </location>
</feature>
<reference evidence="4 5" key="1">
    <citation type="submission" date="2020-04" db="EMBL/GenBank/DDBJ databases">
        <title>Thermobifida alba genome sequencing and assembly.</title>
        <authorList>
            <person name="Luzics S."/>
            <person name="Horvath B."/>
            <person name="Nagy I."/>
            <person name="Toth A."/>
            <person name="Nagy I."/>
            <person name="Kukolya J."/>
        </authorList>
    </citation>
    <scope>NUCLEOTIDE SEQUENCE [LARGE SCALE GENOMIC DNA]</scope>
    <source>
        <strain evidence="4 5">DSM 43795</strain>
    </source>
</reference>
<proteinExistence type="predicted"/>
<dbReference type="EMBL" id="CP051627">
    <property type="protein sequence ID" value="UPT23114.1"/>
    <property type="molecule type" value="Genomic_DNA"/>
</dbReference>
<feature type="region of interest" description="Disordered" evidence="1">
    <location>
        <begin position="1"/>
        <end position="37"/>
    </location>
</feature>